<reference evidence="2 3" key="1">
    <citation type="submission" date="2018-05" db="EMBL/GenBank/DDBJ databases">
        <title>Amnibacterium sp. M8JJ-5, whole genome shotgun sequence.</title>
        <authorList>
            <person name="Tuo L."/>
        </authorList>
    </citation>
    <scope>NUCLEOTIDE SEQUENCE [LARGE SCALE GENOMIC DNA]</scope>
    <source>
        <strain evidence="2 3">M8JJ-5</strain>
    </source>
</reference>
<evidence type="ECO:0000313" key="3">
    <source>
        <dbReference type="Proteomes" id="UP000244893"/>
    </source>
</evidence>
<feature type="transmembrane region" description="Helical" evidence="1">
    <location>
        <begin position="80"/>
        <end position="100"/>
    </location>
</feature>
<feature type="transmembrane region" description="Helical" evidence="1">
    <location>
        <begin position="106"/>
        <end position="123"/>
    </location>
</feature>
<protein>
    <submittedName>
        <fullName evidence="2">Uncharacterized protein</fullName>
    </submittedName>
</protein>
<keyword evidence="1" id="KW-0472">Membrane</keyword>
<dbReference type="EMBL" id="QEOP01000001">
    <property type="protein sequence ID" value="PVZ95533.1"/>
    <property type="molecule type" value="Genomic_DNA"/>
</dbReference>
<feature type="transmembrane region" description="Helical" evidence="1">
    <location>
        <begin position="130"/>
        <end position="147"/>
    </location>
</feature>
<evidence type="ECO:0000313" key="2">
    <source>
        <dbReference type="EMBL" id="PVZ95533.1"/>
    </source>
</evidence>
<keyword evidence="3" id="KW-1185">Reference proteome</keyword>
<dbReference type="AlphaFoldDB" id="A0A2V1HSG5"/>
<accession>A0A2V1HSG5</accession>
<dbReference type="Proteomes" id="UP000244893">
    <property type="component" value="Unassembled WGS sequence"/>
</dbReference>
<evidence type="ECO:0000256" key="1">
    <source>
        <dbReference type="SAM" id="Phobius"/>
    </source>
</evidence>
<keyword evidence="1" id="KW-0812">Transmembrane</keyword>
<sequence>MSAADTPQTLDPLGGITARFTVFLATAIAVVIATTFTAMSVPEITRPWAVIGSLASLAAALTVLVVSASPFRAPFRRGSAIAFLALLALAVWLEAVSKLGADTHVLNDWGALVVAILMFPLGCYRPARELVVAAVVMAFVVAGVPLVHMHSLVTDVPPLVFSIVITAPVLGGGIAAAAFSRSLVGDLTAWRETARSAASVGTQSATLTAEIEADRLALLSREILPLLSSVVSTGRLTSHESDHARMLASSLRSTLVDETDRSWLEELGVDLSDPDRESDAWQPAQRAALRAVLERLAESWPGVDVVLTVTAQDGETHVDLVGTFTRGTRPSRNQLAPYVATMRMVFDRVAVRSSQDTVQMHFEVPNPI</sequence>
<dbReference type="RefSeq" id="WP_116755268.1">
    <property type="nucleotide sequence ID" value="NZ_JBHUEX010000001.1"/>
</dbReference>
<dbReference type="OrthoDB" id="5124052at2"/>
<gene>
    <name evidence="2" type="ORF">DDQ50_03265</name>
</gene>
<name>A0A2V1HSG5_9MICO</name>
<keyword evidence="1" id="KW-1133">Transmembrane helix</keyword>
<feature type="transmembrane region" description="Helical" evidence="1">
    <location>
        <begin position="47"/>
        <end position="68"/>
    </location>
</feature>
<feature type="transmembrane region" description="Helical" evidence="1">
    <location>
        <begin position="159"/>
        <end position="179"/>
    </location>
</feature>
<organism evidence="2 3">
    <name type="scientific">Amnibacterium flavum</name>
    <dbReference type="NCBI Taxonomy" id="2173173"/>
    <lineage>
        <taxon>Bacteria</taxon>
        <taxon>Bacillati</taxon>
        <taxon>Actinomycetota</taxon>
        <taxon>Actinomycetes</taxon>
        <taxon>Micrococcales</taxon>
        <taxon>Microbacteriaceae</taxon>
        <taxon>Amnibacterium</taxon>
    </lineage>
</organism>
<feature type="transmembrane region" description="Helical" evidence="1">
    <location>
        <begin position="20"/>
        <end position="41"/>
    </location>
</feature>
<comment type="caution">
    <text evidence="2">The sequence shown here is derived from an EMBL/GenBank/DDBJ whole genome shotgun (WGS) entry which is preliminary data.</text>
</comment>
<proteinExistence type="predicted"/>